<dbReference type="PROSITE" id="PS50022">
    <property type="entry name" value="FA58C_3"/>
    <property type="match status" value="1"/>
</dbReference>
<feature type="non-terminal residue" evidence="2">
    <location>
        <position position="1"/>
    </location>
</feature>
<dbReference type="EMBL" id="DS469555">
    <property type="protein sequence ID" value="EDO43336.1"/>
    <property type="molecule type" value="Genomic_DNA"/>
</dbReference>
<evidence type="ECO:0000259" key="1">
    <source>
        <dbReference type="PROSITE" id="PS50022"/>
    </source>
</evidence>
<dbReference type="Proteomes" id="UP000001593">
    <property type="component" value="Unassembled WGS sequence"/>
</dbReference>
<dbReference type="AlphaFoldDB" id="A7RZ28"/>
<feature type="non-terminal residue" evidence="2">
    <location>
        <position position="149"/>
    </location>
</feature>
<protein>
    <recommendedName>
        <fullName evidence="1">F5/8 type C domain-containing protein</fullName>
    </recommendedName>
</protein>
<evidence type="ECO:0000313" key="2">
    <source>
        <dbReference type="EMBL" id="EDO43336.1"/>
    </source>
</evidence>
<dbReference type="InParanoid" id="A7RZ28"/>
<dbReference type="CDD" id="cd00057">
    <property type="entry name" value="FA58C"/>
    <property type="match status" value="1"/>
</dbReference>
<dbReference type="SMART" id="SM00231">
    <property type="entry name" value="FA58C"/>
    <property type="match status" value="1"/>
</dbReference>
<feature type="domain" description="F5/8 type C" evidence="1">
    <location>
        <begin position="8"/>
        <end position="149"/>
    </location>
</feature>
<dbReference type="SUPFAM" id="SSF49785">
    <property type="entry name" value="Galactose-binding domain-like"/>
    <property type="match status" value="1"/>
</dbReference>
<accession>A7RZ28</accession>
<name>A7RZ28_NEMVE</name>
<dbReference type="Pfam" id="PF00754">
    <property type="entry name" value="F5_F8_type_C"/>
    <property type="match status" value="1"/>
</dbReference>
<dbReference type="PANTHER" id="PTHR24543">
    <property type="entry name" value="MULTICOPPER OXIDASE-RELATED"/>
    <property type="match status" value="1"/>
</dbReference>
<reference evidence="2 3" key="1">
    <citation type="journal article" date="2007" name="Science">
        <title>Sea anemone genome reveals ancestral eumetazoan gene repertoire and genomic organization.</title>
        <authorList>
            <person name="Putnam N.H."/>
            <person name="Srivastava M."/>
            <person name="Hellsten U."/>
            <person name="Dirks B."/>
            <person name="Chapman J."/>
            <person name="Salamov A."/>
            <person name="Terry A."/>
            <person name="Shapiro H."/>
            <person name="Lindquist E."/>
            <person name="Kapitonov V.V."/>
            <person name="Jurka J."/>
            <person name="Genikhovich G."/>
            <person name="Grigoriev I.V."/>
            <person name="Lucas S.M."/>
            <person name="Steele R.E."/>
            <person name="Finnerty J.R."/>
            <person name="Technau U."/>
            <person name="Martindale M.Q."/>
            <person name="Rokhsar D.S."/>
        </authorList>
    </citation>
    <scope>NUCLEOTIDE SEQUENCE [LARGE SCALE GENOMIC DNA]</scope>
    <source>
        <strain evidence="3">CH2 X CH6</strain>
    </source>
</reference>
<dbReference type="PhylomeDB" id="A7RZ28"/>
<organism evidence="2 3">
    <name type="scientific">Nematostella vectensis</name>
    <name type="common">Starlet sea anemone</name>
    <dbReference type="NCBI Taxonomy" id="45351"/>
    <lineage>
        <taxon>Eukaryota</taxon>
        <taxon>Metazoa</taxon>
        <taxon>Cnidaria</taxon>
        <taxon>Anthozoa</taxon>
        <taxon>Hexacorallia</taxon>
        <taxon>Actiniaria</taxon>
        <taxon>Edwardsiidae</taxon>
        <taxon>Nematostella</taxon>
    </lineage>
</organism>
<evidence type="ECO:0000313" key="3">
    <source>
        <dbReference type="Proteomes" id="UP000001593"/>
    </source>
</evidence>
<dbReference type="InterPro" id="IPR008979">
    <property type="entry name" value="Galactose-bd-like_sf"/>
</dbReference>
<dbReference type="HOGENOM" id="CLU_030066_1_0_1"/>
<dbReference type="InterPro" id="IPR000421">
    <property type="entry name" value="FA58C"/>
</dbReference>
<dbReference type="STRING" id="45351.A7RZ28"/>
<proteinExistence type="predicted"/>
<sequence length="149" mass="16366">SLFHLPACGSALGMESGGITNSQILASSHQWFRAPSNARLNGDGAWCSPDHYPHLEIDFGKPYKVTGLATQGSAKDSRWVGHFTVSSNLAGMSFNDYRERNTEKIFNGNRDGESVGKNRLNPPIVARRLRIRPLQPAHVSSCARIQLYG</sequence>
<dbReference type="Gene3D" id="2.60.120.260">
    <property type="entry name" value="Galactose-binding domain-like"/>
    <property type="match status" value="1"/>
</dbReference>
<dbReference type="PANTHER" id="PTHR24543:SF291">
    <property type="entry name" value="SMOKE ALARM, ISOFORM D"/>
    <property type="match status" value="1"/>
</dbReference>
<keyword evidence="3" id="KW-1185">Reference proteome</keyword>
<gene>
    <name evidence="2" type="ORF">NEMVEDRAFT_v1g98391</name>
</gene>